<evidence type="ECO:0000313" key="3">
    <source>
        <dbReference type="Proteomes" id="UP000027138"/>
    </source>
</evidence>
<feature type="region of interest" description="Disordered" evidence="1">
    <location>
        <begin position="33"/>
        <end position="55"/>
    </location>
</feature>
<proteinExistence type="predicted"/>
<protein>
    <submittedName>
        <fullName evidence="2">Uncharacterized protein</fullName>
    </submittedName>
</protein>
<evidence type="ECO:0000313" key="2">
    <source>
        <dbReference type="EMBL" id="KDP38851.1"/>
    </source>
</evidence>
<keyword evidence="3" id="KW-1185">Reference proteome</keyword>
<reference evidence="2 3" key="1">
    <citation type="journal article" date="2014" name="PLoS ONE">
        <title>Global Analysis of Gene Expression Profiles in Physic Nut (Jatropha curcas L.) Seedlings Exposed to Salt Stress.</title>
        <authorList>
            <person name="Zhang L."/>
            <person name="Zhang C."/>
            <person name="Wu P."/>
            <person name="Chen Y."/>
            <person name="Li M."/>
            <person name="Jiang H."/>
            <person name="Wu G."/>
        </authorList>
    </citation>
    <scope>NUCLEOTIDE SEQUENCE [LARGE SCALE GENOMIC DNA]</scope>
    <source>
        <strain evidence="3">cv. GZQX0401</strain>
        <tissue evidence="2">Young leaves</tissue>
    </source>
</reference>
<dbReference type="AlphaFoldDB" id="A0A067KRL2"/>
<organism evidence="2 3">
    <name type="scientific">Jatropha curcas</name>
    <name type="common">Barbados nut</name>
    <dbReference type="NCBI Taxonomy" id="180498"/>
    <lineage>
        <taxon>Eukaryota</taxon>
        <taxon>Viridiplantae</taxon>
        <taxon>Streptophyta</taxon>
        <taxon>Embryophyta</taxon>
        <taxon>Tracheophyta</taxon>
        <taxon>Spermatophyta</taxon>
        <taxon>Magnoliopsida</taxon>
        <taxon>eudicotyledons</taxon>
        <taxon>Gunneridae</taxon>
        <taxon>Pentapetalae</taxon>
        <taxon>rosids</taxon>
        <taxon>fabids</taxon>
        <taxon>Malpighiales</taxon>
        <taxon>Euphorbiaceae</taxon>
        <taxon>Crotonoideae</taxon>
        <taxon>Jatropheae</taxon>
        <taxon>Jatropha</taxon>
    </lineage>
</organism>
<feature type="compositionally biased region" description="Acidic residues" evidence="1">
    <location>
        <begin position="39"/>
        <end position="55"/>
    </location>
</feature>
<dbReference type="OrthoDB" id="1807760at2759"/>
<accession>A0A067KRL2</accession>
<dbReference type="EMBL" id="KK914355">
    <property type="protein sequence ID" value="KDP38851.1"/>
    <property type="molecule type" value="Genomic_DNA"/>
</dbReference>
<evidence type="ECO:0000256" key="1">
    <source>
        <dbReference type="SAM" id="MobiDB-lite"/>
    </source>
</evidence>
<sequence length="228" mass="25925">MDHKRKFLIDELSDDDPFSQVDDYCSKRLKNMEDQHCGEEEDTEEEELYIEEDDPEMEVLYVEVEEKLVEEEDPEEEGVVEEDPKRKCVACRIVAEVLGGPSTAISCSVLLASSKCLNWENFGDSGKALEVNFTSGWFIDNYLTNRRPKHELLGLHSLEFFDQLLAYITCYLTIIVHKLADHLEFVLHLLLLQDPHFNVDGSSKGKPVPEGIGGVLRKLSGSDLLSVF</sequence>
<dbReference type="Proteomes" id="UP000027138">
    <property type="component" value="Unassembled WGS sequence"/>
</dbReference>
<name>A0A067KRL2_JATCU</name>
<gene>
    <name evidence="2" type="ORF">JCGZ_05008</name>
</gene>